<comment type="caution">
    <text evidence="5">The sequence shown here is derived from an EMBL/GenBank/DDBJ whole genome shotgun (WGS) entry which is preliminary data.</text>
</comment>
<dbReference type="PANTHER" id="PTHR12872:SF1">
    <property type="entry name" value="ALPHA-N-ACETYLGLUCOSAMINIDASE"/>
    <property type="match status" value="1"/>
</dbReference>
<organism evidence="5 6">
    <name type="scientific">Niastella vici</name>
    <dbReference type="NCBI Taxonomy" id="1703345"/>
    <lineage>
        <taxon>Bacteria</taxon>
        <taxon>Pseudomonadati</taxon>
        <taxon>Bacteroidota</taxon>
        <taxon>Chitinophagia</taxon>
        <taxon>Chitinophagales</taxon>
        <taxon>Chitinophagaceae</taxon>
        <taxon>Niastella</taxon>
    </lineage>
</organism>
<dbReference type="InterPro" id="IPR024240">
    <property type="entry name" value="NAGLU_N"/>
</dbReference>
<keyword evidence="6" id="KW-1185">Reference proteome</keyword>
<dbReference type="Gene3D" id="3.20.20.80">
    <property type="entry name" value="Glycosidases"/>
    <property type="match status" value="1"/>
</dbReference>
<dbReference type="Proteomes" id="UP000192796">
    <property type="component" value="Unassembled WGS sequence"/>
</dbReference>
<dbReference type="InterPro" id="IPR010916">
    <property type="entry name" value="TonB_box_CS"/>
</dbReference>
<dbReference type="PANTHER" id="PTHR12872">
    <property type="entry name" value="ALPHA-N-ACETYLGLUCOSAMINIDASE"/>
    <property type="match status" value="1"/>
</dbReference>
<evidence type="ECO:0000259" key="3">
    <source>
        <dbReference type="Pfam" id="PF12971"/>
    </source>
</evidence>
<evidence type="ECO:0000259" key="2">
    <source>
        <dbReference type="Pfam" id="PF05089"/>
    </source>
</evidence>
<protein>
    <submittedName>
        <fullName evidence="5">Alpha-N-acetylglucosaminidase (NAGLU)</fullName>
    </submittedName>
</protein>
<dbReference type="GO" id="GO:0005975">
    <property type="term" value="P:carbohydrate metabolic process"/>
    <property type="evidence" value="ECO:0007669"/>
    <property type="project" value="UniProtKB-ARBA"/>
</dbReference>
<feature type="domain" description="Alpha-N-acetylglucosaminidase N-terminal" evidence="3">
    <location>
        <begin position="39"/>
        <end position="117"/>
    </location>
</feature>
<dbReference type="InterPro" id="IPR024733">
    <property type="entry name" value="NAGLU_tim-barrel"/>
</dbReference>
<dbReference type="STRING" id="1703345.A3860_11610"/>
<gene>
    <name evidence="5" type="ORF">A3860_11610</name>
</gene>
<dbReference type="PROSITE" id="PS00430">
    <property type="entry name" value="TONB_DEPENDENT_REC_1"/>
    <property type="match status" value="1"/>
</dbReference>
<dbReference type="InterPro" id="IPR007781">
    <property type="entry name" value="NAGLU"/>
</dbReference>
<evidence type="ECO:0000313" key="6">
    <source>
        <dbReference type="Proteomes" id="UP000192796"/>
    </source>
</evidence>
<reference evidence="5 6" key="1">
    <citation type="submission" date="2016-03" db="EMBL/GenBank/DDBJ databases">
        <title>Niastella vici sp. nov., isolated from farmland soil.</title>
        <authorList>
            <person name="Chen L."/>
            <person name="Wang D."/>
            <person name="Yang S."/>
            <person name="Wang G."/>
        </authorList>
    </citation>
    <scope>NUCLEOTIDE SEQUENCE [LARGE SCALE GENOMIC DNA]</scope>
    <source>
        <strain evidence="5 6">DJ57</strain>
    </source>
</reference>
<dbReference type="Gene3D" id="3.30.379.10">
    <property type="entry name" value="Chitobiase/beta-hexosaminidase domain 2-like"/>
    <property type="match status" value="1"/>
</dbReference>
<dbReference type="AlphaFoldDB" id="A0A1V9FFT9"/>
<dbReference type="InterPro" id="IPR029018">
    <property type="entry name" value="Hex-like_dom2"/>
</dbReference>
<dbReference type="Pfam" id="PF12971">
    <property type="entry name" value="NAGLU_N"/>
    <property type="match status" value="1"/>
</dbReference>
<dbReference type="EMBL" id="LVYD01000124">
    <property type="protein sequence ID" value="OQP57200.1"/>
    <property type="molecule type" value="Genomic_DNA"/>
</dbReference>
<proteinExistence type="predicted"/>
<dbReference type="Gene3D" id="1.20.120.670">
    <property type="entry name" value="N-acetyl-b-d-glucoasminidase"/>
    <property type="match status" value="1"/>
</dbReference>
<evidence type="ECO:0000313" key="5">
    <source>
        <dbReference type="EMBL" id="OQP57200.1"/>
    </source>
</evidence>
<dbReference type="InterPro" id="IPR024732">
    <property type="entry name" value="NAGLU_C"/>
</dbReference>
<evidence type="ECO:0000256" key="1">
    <source>
        <dbReference type="ARBA" id="ARBA00022801"/>
    </source>
</evidence>
<sequence>MTTPKFAFLPLFLTATIVAYTQSRPAVKNVSQNNFITDARQVLQRTIGSKAAAIRLEPFKSLNGLDSFVVTAQNGQLTIKGTSAVALCYGFNTYLKEYCHAMTTWSGKHLNRAAMWPACTALRGGSPYPYRYYLNVVTFGYTTPYWDWNRWEKELDWMALHGMNMPLAVVASEAIAQRVWLKLGLTGEQTADFFTGPAHLPWHRMGNLNKWDGPIPANWHTQQLALQHKIIDRMRALGMHPITPAFAGFVPEAFKQLHPEVPMNALKWGGFPAAYNAFVLAPGNEWFNTIGKLFIEEWEKEFGKNEFWLSDAFNEMDVPVSKDPEEKYQFLARYGESVYQSIRAAEPNAVWVTQGWTFGYQHAFWDKPSLQALLSKVPDTKMLILDLGNEYPPYVWHIDPVWKTHEGFYGKQWIYSFVPNFGGKTPYTGVMPLYASGSTEALHSPYSKTMAGFGFAPEGIENNEAVFELLADMGWKREPVALDSWLHTWFEARYGAVPGKMVLAGQQLLRSCYNSFSPYPRFVWQTVLPDMRRKGSVNADADFFRAVENFLDCSDSLKTSDLYRYDAIEMAAIYLGLRADQFYKQALQADSTGDQSTKKAALDKAVQILTEMDRLLESHPLHRLQVWIDYARRSGTTEAEKDYYESNAKRLITTWGGAQSDYAARMWSGLIRDYYIPRIKMTFSDTKINRAAWEEEWIKKGKISPVTPLPHPLAAAKALVHQYKD</sequence>
<dbReference type="Pfam" id="PF05089">
    <property type="entry name" value="NAGLU"/>
    <property type="match status" value="1"/>
</dbReference>
<name>A0A1V9FFT9_9BACT</name>
<feature type="domain" description="Alpha-N-acetylglucosaminidase C-terminal" evidence="4">
    <location>
        <begin position="485"/>
        <end position="716"/>
    </location>
</feature>
<dbReference type="RefSeq" id="WP_081156163.1">
    <property type="nucleotide sequence ID" value="NZ_LVYD01000124.1"/>
</dbReference>
<dbReference type="Pfam" id="PF12972">
    <property type="entry name" value="NAGLU_C"/>
    <property type="match status" value="1"/>
</dbReference>
<evidence type="ECO:0000259" key="4">
    <source>
        <dbReference type="Pfam" id="PF12972"/>
    </source>
</evidence>
<feature type="domain" description="Alpha-N-acetylglucosaminidase tim-barrel" evidence="2">
    <location>
        <begin position="131"/>
        <end position="476"/>
    </location>
</feature>
<dbReference type="GO" id="GO:0016787">
    <property type="term" value="F:hydrolase activity"/>
    <property type="evidence" value="ECO:0007669"/>
    <property type="project" value="UniProtKB-KW"/>
</dbReference>
<keyword evidence="1" id="KW-0378">Hydrolase</keyword>
<accession>A0A1V9FFT9</accession>
<dbReference type="OrthoDB" id="179563at2"/>